<evidence type="ECO:0000313" key="1">
    <source>
        <dbReference type="EMBL" id="GAG87964.1"/>
    </source>
</evidence>
<accession>X1AXQ9</accession>
<gene>
    <name evidence="1" type="ORF">S01H4_24749</name>
</gene>
<comment type="caution">
    <text evidence="1">The sequence shown here is derived from an EMBL/GenBank/DDBJ whole genome shotgun (WGS) entry which is preliminary data.</text>
</comment>
<dbReference type="AlphaFoldDB" id="X1AXQ9"/>
<proteinExistence type="predicted"/>
<protein>
    <submittedName>
        <fullName evidence="1">Uncharacterized protein</fullName>
    </submittedName>
</protein>
<sequence length="39" mass="4220">MIINQGGQGDAAACFGGSFEQTRVHNMVPLPSWPNPYEV</sequence>
<name>X1AXQ9_9ZZZZ</name>
<dbReference type="EMBL" id="BART01011673">
    <property type="protein sequence ID" value="GAG87964.1"/>
    <property type="molecule type" value="Genomic_DNA"/>
</dbReference>
<reference evidence="1" key="1">
    <citation type="journal article" date="2014" name="Front. Microbiol.">
        <title>High frequency of phylogenetically diverse reductive dehalogenase-homologous genes in deep subseafloor sedimentary metagenomes.</title>
        <authorList>
            <person name="Kawai M."/>
            <person name="Futagami T."/>
            <person name="Toyoda A."/>
            <person name="Takaki Y."/>
            <person name="Nishi S."/>
            <person name="Hori S."/>
            <person name="Arai W."/>
            <person name="Tsubouchi T."/>
            <person name="Morono Y."/>
            <person name="Uchiyama I."/>
            <person name="Ito T."/>
            <person name="Fujiyama A."/>
            <person name="Inagaki F."/>
            <person name="Takami H."/>
        </authorList>
    </citation>
    <scope>NUCLEOTIDE SEQUENCE</scope>
    <source>
        <strain evidence="1">Expedition CK06-06</strain>
    </source>
</reference>
<organism evidence="1">
    <name type="scientific">marine sediment metagenome</name>
    <dbReference type="NCBI Taxonomy" id="412755"/>
    <lineage>
        <taxon>unclassified sequences</taxon>
        <taxon>metagenomes</taxon>
        <taxon>ecological metagenomes</taxon>
    </lineage>
</organism>